<dbReference type="EMBL" id="CAJHJT010000034">
    <property type="protein sequence ID" value="CAD7006272.1"/>
    <property type="molecule type" value="Genomic_DNA"/>
</dbReference>
<dbReference type="Proteomes" id="UP000606786">
    <property type="component" value="Unassembled WGS sequence"/>
</dbReference>
<gene>
    <name evidence="2" type="ORF">CCAP1982_LOCUS14595</name>
</gene>
<evidence type="ECO:0000313" key="3">
    <source>
        <dbReference type="Proteomes" id="UP000606786"/>
    </source>
</evidence>
<feature type="region of interest" description="Disordered" evidence="1">
    <location>
        <begin position="25"/>
        <end position="77"/>
    </location>
</feature>
<protein>
    <submittedName>
        <fullName evidence="2">(Mediterranean fruit fly) hypothetical protein</fullName>
    </submittedName>
</protein>
<name>A0A811V3T8_CERCA</name>
<keyword evidence="3" id="KW-1185">Reference proteome</keyword>
<comment type="caution">
    <text evidence="2">The sequence shown here is derived from an EMBL/GenBank/DDBJ whole genome shotgun (WGS) entry which is preliminary data.</text>
</comment>
<feature type="compositionally biased region" description="Basic and acidic residues" evidence="1">
    <location>
        <begin position="43"/>
        <end position="54"/>
    </location>
</feature>
<evidence type="ECO:0000313" key="2">
    <source>
        <dbReference type="EMBL" id="CAD7006272.1"/>
    </source>
</evidence>
<dbReference type="AlphaFoldDB" id="A0A811V3T8"/>
<reference evidence="2" key="1">
    <citation type="submission" date="2020-11" db="EMBL/GenBank/DDBJ databases">
        <authorList>
            <person name="Whitehead M."/>
        </authorList>
    </citation>
    <scope>NUCLEOTIDE SEQUENCE</scope>
    <source>
        <strain evidence="2">EGII</strain>
    </source>
</reference>
<organism evidence="2 3">
    <name type="scientific">Ceratitis capitata</name>
    <name type="common">Mediterranean fruit fly</name>
    <name type="synonym">Tephritis capitata</name>
    <dbReference type="NCBI Taxonomy" id="7213"/>
    <lineage>
        <taxon>Eukaryota</taxon>
        <taxon>Metazoa</taxon>
        <taxon>Ecdysozoa</taxon>
        <taxon>Arthropoda</taxon>
        <taxon>Hexapoda</taxon>
        <taxon>Insecta</taxon>
        <taxon>Pterygota</taxon>
        <taxon>Neoptera</taxon>
        <taxon>Endopterygota</taxon>
        <taxon>Diptera</taxon>
        <taxon>Brachycera</taxon>
        <taxon>Muscomorpha</taxon>
        <taxon>Tephritoidea</taxon>
        <taxon>Tephritidae</taxon>
        <taxon>Ceratitis</taxon>
        <taxon>Ceratitis</taxon>
    </lineage>
</organism>
<proteinExistence type="predicted"/>
<evidence type="ECO:0000256" key="1">
    <source>
        <dbReference type="SAM" id="MobiDB-lite"/>
    </source>
</evidence>
<accession>A0A811V3T8</accession>
<sequence>MAIKVNSAACYKRWSSCERRQICNETPNKRKASHKQLTTKQSVRQDRQRDKGAEEQTGGQSTVRPTKATKRPNASRKYELLMRKRQLDIRKLFTCACVCAKAYTTGIRAQKCSKNVSKRVQVCTYIHIYIYKYV</sequence>